<dbReference type="Proteomes" id="UP000051999">
    <property type="component" value="Unassembled WGS sequence"/>
</dbReference>
<reference evidence="1 2" key="1">
    <citation type="journal article" date="2015" name="Genome Announc.">
        <title>Expanding the biotechnology potential of lactobacilli through comparative genomics of 213 strains and associated genera.</title>
        <authorList>
            <person name="Sun Z."/>
            <person name="Harris H.M."/>
            <person name="McCann A."/>
            <person name="Guo C."/>
            <person name="Argimon S."/>
            <person name="Zhang W."/>
            <person name="Yang X."/>
            <person name="Jeffery I.B."/>
            <person name="Cooney J.C."/>
            <person name="Kagawa T.F."/>
            <person name="Liu W."/>
            <person name="Song Y."/>
            <person name="Salvetti E."/>
            <person name="Wrobel A."/>
            <person name="Rasinkangas P."/>
            <person name="Parkhill J."/>
            <person name="Rea M.C."/>
            <person name="O'Sullivan O."/>
            <person name="Ritari J."/>
            <person name="Douillard F.P."/>
            <person name="Paul Ross R."/>
            <person name="Yang R."/>
            <person name="Briner A.E."/>
            <person name="Felis G.E."/>
            <person name="de Vos W.M."/>
            <person name="Barrangou R."/>
            <person name="Klaenhammer T.R."/>
            <person name="Caufield P.W."/>
            <person name="Cui Y."/>
            <person name="Zhang H."/>
            <person name="O'Toole P.W."/>
        </authorList>
    </citation>
    <scope>NUCLEOTIDE SEQUENCE [LARGE SCALE GENOMIC DNA]</scope>
    <source>
        <strain evidence="1 2">DSM 15814</strain>
    </source>
</reference>
<dbReference type="PANTHER" id="PTHR30336:SF20">
    <property type="entry name" value="DUF218 DOMAIN-CONTAINING PROTEIN"/>
    <property type="match status" value="1"/>
</dbReference>
<keyword evidence="2" id="KW-1185">Reference proteome</keyword>
<dbReference type="STRING" id="1114972.FD35_GL001039"/>
<sequence>MIQLSTLTTTELNRVAKSLNQLSTFLGSRDVNRLTVTTLQKQFGIKQLDAPALFGGSILEGANVMHDAIREHVAKHYLLVGGAGHSTPLLRQQMIDHGVAVAKDATEANMFQQYLQQKFGDQIDLLETKSTNSGNNVTNTLALLKQHGLDVKTLGIMQDATIQRRLTAGFVKEAPQIKIVSFATYDAQVVVEHHQLMFANHPLGMWQFSDYITLLLGEVSRLHDDANGYGPKGQGFIAHVSVPETILNVDAYLHQILQVPTRMANSAFKS</sequence>
<accession>A0A0R1R8K4</accession>
<dbReference type="Gene3D" id="3.40.50.620">
    <property type="entry name" value="HUPs"/>
    <property type="match status" value="1"/>
</dbReference>
<organism evidence="1 2">
    <name type="scientific">Furfurilactobacillus rossiae DSM 15814</name>
    <dbReference type="NCBI Taxonomy" id="1114972"/>
    <lineage>
        <taxon>Bacteria</taxon>
        <taxon>Bacillati</taxon>
        <taxon>Bacillota</taxon>
        <taxon>Bacilli</taxon>
        <taxon>Lactobacillales</taxon>
        <taxon>Lactobacillaceae</taxon>
        <taxon>Furfurilactobacillus</taxon>
    </lineage>
</organism>
<dbReference type="InterPro" id="IPR014729">
    <property type="entry name" value="Rossmann-like_a/b/a_fold"/>
</dbReference>
<dbReference type="PATRIC" id="fig|1114972.6.peg.1053"/>
<comment type="caution">
    <text evidence="1">The sequence shown here is derived from an EMBL/GenBank/DDBJ whole genome shotgun (WGS) entry which is preliminary data.</text>
</comment>
<dbReference type="AlphaFoldDB" id="A0A0R1R8K4"/>
<dbReference type="PANTHER" id="PTHR30336">
    <property type="entry name" value="INNER MEMBRANE PROTEIN, PROBABLE PERMEASE"/>
    <property type="match status" value="1"/>
</dbReference>
<dbReference type="EMBL" id="AZFF01000018">
    <property type="protein sequence ID" value="KRL53501.1"/>
    <property type="molecule type" value="Genomic_DNA"/>
</dbReference>
<dbReference type="eggNOG" id="COG1434">
    <property type="taxonomic scope" value="Bacteria"/>
</dbReference>
<proteinExistence type="predicted"/>
<protein>
    <recommendedName>
        <fullName evidence="3">DUF218 domain-containing protein</fullName>
    </recommendedName>
</protein>
<dbReference type="Gene3D" id="1.10.3620.10">
    <property type="entry name" value="YdcF like domain"/>
    <property type="match status" value="1"/>
</dbReference>
<dbReference type="GO" id="GO:0005886">
    <property type="term" value="C:plasma membrane"/>
    <property type="evidence" value="ECO:0007669"/>
    <property type="project" value="TreeGrafter"/>
</dbReference>
<evidence type="ECO:0008006" key="3">
    <source>
        <dbReference type="Google" id="ProtNLM"/>
    </source>
</evidence>
<gene>
    <name evidence="1" type="ORF">FD35_GL001039</name>
</gene>
<evidence type="ECO:0000313" key="1">
    <source>
        <dbReference type="EMBL" id="KRL53501.1"/>
    </source>
</evidence>
<dbReference type="InterPro" id="IPR051599">
    <property type="entry name" value="Cell_Envelope_Assoc"/>
</dbReference>
<evidence type="ECO:0000313" key="2">
    <source>
        <dbReference type="Proteomes" id="UP000051999"/>
    </source>
</evidence>
<name>A0A0R1R8K4_9LACO</name>
<dbReference type="RefSeq" id="WP_017260394.1">
    <property type="nucleotide sequence ID" value="NZ_AUAW01000021.1"/>
</dbReference>
<dbReference type="OrthoDB" id="2216870at2"/>